<keyword evidence="2" id="KW-1185">Reference proteome</keyword>
<dbReference type="RefSeq" id="WP_175604498.1">
    <property type="nucleotide sequence ID" value="NZ_JABWGO010000010.1"/>
</dbReference>
<dbReference type="EMBL" id="JABWGO010000010">
    <property type="protein sequence ID" value="NUW45024.1"/>
    <property type="molecule type" value="Genomic_DNA"/>
</dbReference>
<dbReference type="AlphaFoldDB" id="A0A7Y6IXS0"/>
<evidence type="ECO:0000313" key="1">
    <source>
        <dbReference type="EMBL" id="NUW45024.1"/>
    </source>
</evidence>
<organism evidence="1 2">
    <name type="scientific">Nonomuraea rhodomycinica</name>
    <dbReference type="NCBI Taxonomy" id="1712872"/>
    <lineage>
        <taxon>Bacteria</taxon>
        <taxon>Bacillati</taxon>
        <taxon>Actinomycetota</taxon>
        <taxon>Actinomycetes</taxon>
        <taxon>Streptosporangiales</taxon>
        <taxon>Streptosporangiaceae</taxon>
        <taxon>Nonomuraea</taxon>
    </lineage>
</organism>
<name>A0A7Y6IXS0_9ACTN</name>
<evidence type="ECO:0000313" key="2">
    <source>
        <dbReference type="Proteomes" id="UP000546126"/>
    </source>
</evidence>
<accession>A0A7Y6IXS0</accession>
<dbReference type="Proteomes" id="UP000546126">
    <property type="component" value="Unassembled WGS sequence"/>
</dbReference>
<gene>
    <name evidence="1" type="ORF">HT134_33605</name>
</gene>
<proteinExistence type="predicted"/>
<protein>
    <submittedName>
        <fullName evidence="1">Uncharacterized protein</fullName>
    </submittedName>
</protein>
<sequence>MIALEHTRMWPGAVADALVAWQHATLPGTADRLFHRCLCDECTGDAPRRRLQQALLALPPWAGRQLYALVLPIDRYSISRR</sequence>
<comment type="caution">
    <text evidence="1">The sequence shown here is derived from an EMBL/GenBank/DDBJ whole genome shotgun (WGS) entry which is preliminary data.</text>
</comment>
<reference evidence="1 2" key="1">
    <citation type="submission" date="2020-06" db="EMBL/GenBank/DDBJ databases">
        <authorList>
            <person name="Chanama M."/>
        </authorList>
    </citation>
    <scope>NUCLEOTIDE SEQUENCE [LARGE SCALE GENOMIC DNA]</scope>
    <source>
        <strain evidence="1 2">TBRC6557</strain>
    </source>
</reference>